<dbReference type="Gramene" id="OIT08702">
    <property type="protein sequence ID" value="OIT08702"/>
    <property type="gene ID" value="A4A49_14640"/>
</dbReference>
<feature type="domain" description="F-box" evidence="1">
    <location>
        <begin position="10"/>
        <end position="45"/>
    </location>
</feature>
<evidence type="ECO:0000259" key="1">
    <source>
        <dbReference type="Pfam" id="PF00646"/>
    </source>
</evidence>
<evidence type="ECO:0000313" key="4">
    <source>
        <dbReference type="Proteomes" id="UP000187609"/>
    </source>
</evidence>
<dbReference type="EMBL" id="MJEQ01037183">
    <property type="protein sequence ID" value="OIT08702.1"/>
    <property type="molecule type" value="Genomic_DNA"/>
</dbReference>
<organism evidence="3 4">
    <name type="scientific">Nicotiana attenuata</name>
    <name type="common">Coyote tobacco</name>
    <dbReference type="NCBI Taxonomy" id="49451"/>
    <lineage>
        <taxon>Eukaryota</taxon>
        <taxon>Viridiplantae</taxon>
        <taxon>Streptophyta</taxon>
        <taxon>Embryophyta</taxon>
        <taxon>Tracheophyta</taxon>
        <taxon>Spermatophyta</taxon>
        <taxon>Magnoliopsida</taxon>
        <taxon>eudicotyledons</taxon>
        <taxon>Gunneridae</taxon>
        <taxon>Pentapetalae</taxon>
        <taxon>asterids</taxon>
        <taxon>lamiids</taxon>
        <taxon>Solanales</taxon>
        <taxon>Solanaceae</taxon>
        <taxon>Nicotianoideae</taxon>
        <taxon>Nicotianeae</taxon>
        <taxon>Nicotiana</taxon>
    </lineage>
</organism>
<proteinExistence type="predicted"/>
<feature type="domain" description="F-box associated beta-propeller type 1" evidence="2">
    <location>
        <begin position="114"/>
        <end position="250"/>
    </location>
</feature>
<comment type="caution">
    <text evidence="3">The sequence shown here is derived from an EMBL/GenBank/DDBJ whole genome shotgun (WGS) entry which is preliminary data.</text>
</comment>
<dbReference type="Pfam" id="PF07734">
    <property type="entry name" value="FBA_1"/>
    <property type="match status" value="1"/>
</dbReference>
<evidence type="ECO:0000313" key="3">
    <source>
        <dbReference type="EMBL" id="OIT08702.1"/>
    </source>
</evidence>
<sequence length="250" mass="28912">MANGIVKKVPEDLVNSVLLRLPVKTLMRFKCVYKAWYSNVQSSTFISLHLNRTTRVNDEFILFTNSIKEEPNRFKVLLSFMSIDNDGDDLHPISPDLDMLYLTTISSNLYRRPLGPCRGLIVLTDKVNAIIFNPATRHYRLLRPSPFGCPLGFHRSIEDVGFGFDSIANEYKIVRVSEVQGEPPFNDFNMRERKVDVYELSMDSWRELNFVEQQLPQVDRYPCSEMFYKGASHWFGNTNMGVILCFDMST</sequence>
<dbReference type="Pfam" id="PF00646">
    <property type="entry name" value="F-box"/>
    <property type="match status" value="1"/>
</dbReference>
<evidence type="ECO:0000259" key="2">
    <source>
        <dbReference type="Pfam" id="PF07734"/>
    </source>
</evidence>
<dbReference type="InterPro" id="IPR001810">
    <property type="entry name" value="F-box_dom"/>
</dbReference>
<dbReference type="InterPro" id="IPR050796">
    <property type="entry name" value="SCF_F-box_component"/>
</dbReference>
<reference evidence="3" key="1">
    <citation type="submission" date="2016-11" db="EMBL/GenBank/DDBJ databases">
        <title>The genome of Nicotiana attenuata.</title>
        <authorList>
            <person name="Xu S."/>
            <person name="Brockmoeller T."/>
            <person name="Gaquerel E."/>
            <person name="Navarro A."/>
            <person name="Kuhl H."/>
            <person name="Gase K."/>
            <person name="Ling Z."/>
            <person name="Zhou W."/>
            <person name="Kreitzer C."/>
            <person name="Stanke M."/>
            <person name="Tang H."/>
            <person name="Lyons E."/>
            <person name="Pandey P."/>
            <person name="Pandey S.P."/>
            <person name="Timmermann B."/>
            <person name="Baldwin I.T."/>
        </authorList>
    </citation>
    <scope>NUCLEOTIDE SEQUENCE [LARGE SCALE GENOMIC DNA]</scope>
    <source>
        <strain evidence="3">UT</strain>
    </source>
</reference>
<dbReference type="KEGG" id="nau:109241974"/>
<dbReference type="AlphaFoldDB" id="A0A1J6IV60"/>
<accession>A0A1J6IV60</accession>
<dbReference type="PANTHER" id="PTHR31672">
    <property type="entry name" value="BNACNNG10540D PROTEIN"/>
    <property type="match status" value="1"/>
</dbReference>
<dbReference type="OrthoDB" id="1867629at2759"/>
<dbReference type="InterPro" id="IPR006527">
    <property type="entry name" value="F-box-assoc_dom_typ1"/>
</dbReference>
<dbReference type="InterPro" id="IPR017451">
    <property type="entry name" value="F-box-assoc_interact_dom"/>
</dbReference>
<dbReference type="InterPro" id="IPR036047">
    <property type="entry name" value="F-box-like_dom_sf"/>
</dbReference>
<name>A0A1J6IV60_NICAT</name>
<gene>
    <name evidence="3" type="primary">CPR30_13</name>
    <name evidence="3" type="ORF">A4A49_14640</name>
</gene>
<dbReference type="STRING" id="49451.A0A1J6IV60"/>
<dbReference type="NCBIfam" id="TIGR01640">
    <property type="entry name" value="F_box_assoc_1"/>
    <property type="match status" value="1"/>
</dbReference>
<protein>
    <submittedName>
        <fullName evidence="3">F-box protein cpr30</fullName>
    </submittedName>
</protein>
<dbReference type="GeneID" id="109241974"/>
<keyword evidence="4" id="KW-1185">Reference proteome</keyword>
<dbReference type="OMA" id="CYTIREW"/>
<dbReference type="SUPFAM" id="SSF81383">
    <property type="entry name" value="F-box domain"/>
    <property type="match status" value="1"/>
</dbReference>
<dbReference type="Proteomes" id="UP000187609">
    <property type="component" value="Unassembled WGS sequence"/>
</dbReference>
<dbReference type="PANTHER" id="PTHR31672:SF13">
    <property type="entry name" value="F-BOX PROTEIN CPR30-LIKE"/>
    <property type="match status" value="1"/>
</dbReference>